<feature type="transmembrane region" description="Helical" evidence="5">
    <location>
        <begin position="390"/>
        <end position="408"/>
    </location>
</feature>
<reference evidence="7 8" key="1">
    <citation type="journal article" date="2017" name="Front. Microbiol.">
        <title>Genome Sequence of Desulfurella amilsii Strain TR1 and Comparative Genomics of Desulfurellaceae Family.</title>
        <authorList>
            <person name="Florentino A.P."/>
            <person name="Stams A.J."/>
            <person name="Sanchez-Andrea I."/>
        </authorList>
    </citation>
    <scope>NUCLEOTIDE SEQUENCE [LARGE SCALE GENOMIC DNA]</scope>
    <source>
        <strain evidence="7 8">TR1</strain>
    </source>
</reference>
<protein>
    <submittedName>
        <fullName evidence="7">Membrane protein of EXOQ family, involved in exopolysaccharide production</fullName>
    </submittedName>
</protein>
<dbReference type="InterPro" id="IPR007016">
    <property type="entry name" value="O-antigen_ligase-rel_domated"/>
</dbReference>
<evidence type="ECO:0000256" key="1">
    <source>
        <dbReference type="ARBA" id="ARBA00004141"/>
    </source>
</evidence>
<evidence type="ECO:0000256" key="2">
    <source>
        <dbReference type="ARBA" id="ARBA00022692"/>
    </source>
</evidence>
<dbReference type="PANTHER" id="PTHR37422">
    <property type="entry name" value="TEICHURONIC ACID BIOSYNTHESIS PROTEIN TUAE"/>
    <property type="match status" value="1"/>
</dbReference>
<feature type="transmembrane region" description="Helical" evidence="5">
    <location>
        <begin position="65"/>
        <end position="88"/>
    </location>
</feature>
<dbReference type="Pfam" id="PF04932">
    <property type="entry name" value="Wzy_C"/>
    <property type="match status" value="1"/>
</dbReference>
<gene>
    <name evidence="7" type="ORF">DESAMIL20_1944</name>
</gene>
<feature type="transmembrane region" description="Helical" evidence="5">
    <location>
        <begin position="226"/>
        <end position="245"/>
    </location>
</feature>
<feature type="transmembrane region" description="Helical" evidence="5">
    <location>
        <begin position="12"/>
        <end position="45"/>
    </location>
</feature>
<feature type="transmembrane region" description="Helical" evidence="5">
    <location>
        <begin position="366"/>
        <end position="384"/>
    </location>
</feature>
<evidence type="ECO:0000256" key="4">
    <source>
        <dbReference type="ARBA" id="ARBA00023136"/>
    </source>
</evidence>
<keyword evidence="8" id="KW-1185">Reference proteome</keyword>
<dbReference type="GO" id="GO:0016020">
    <property type="term" value="C:membrane"/>
    <property type="evidence" value="ECO:0007669"/>
    <property type="project" value="UniProtKB-SubCell"/>
</dbReference>
<evidence type="ECO:0000313" key="8">
    <source>
        <dbReference type="Proteomes" id="UP000194141"/>
    </source>
</evidence>
<dbReference type="RefSeq" id="WP_086034643.1">
    <property type="nucleotide sequence ID" value="NZ_MDSU01000018.1"/>
</dbReference>
<feature type="transmembrane region" description="Helical" evidence="5">
    <location>
        <begin position="206"/>
        <end position="221"/>
    </location>
</feature>
<proteinExistence type="predicted"/>
<sequence length="410" mass="46083">MSIDSKKLSYQLLYISALMFAVFVATSIAADSLAISVGLIGLIMMIASRQFRFKRSDMPPALFSATYFWSSIFSLNPLNSLMNFHYIWHFAPYWIVSRIKDNYQTIIKVLAVFVIVSAFGVYFNAFFCLKPANIFSTSLSHLHLSYPSKACAPEGFSGFPSYIGAIMLISTFFFGALGFFAKKKLYIITSIFALIAVVLTQERQDWLGLLVGVLFVPFFVRSKKIWLIYLIGVILAVGLSQTSFVENRLRYTLHFTKDPDIVIRFAMIKASFDIFNHSSITRKLTGYGPHYASKIVHDDTVVFYKQLANKYHINPNANIATVIDNYYINILMSAGLVGLLFVLTAFFMLLINNIKAIKYAEDEKKSILIGMSLGLIAFYVASGFDNLLGSAQVSIFLSFMLGINSFALEN</sequence>
<dbReference type="InterPro" id="IPR051533">
    <property type="entry name" value="WaaL-like"/>
</dbReference>
<feature type="transmembrane region" description="Helical" evidence="5">
    <location>
        <begin position="109"/>
        <end position="127"/>
    </location>
</feature>
<keyword evidence="2 5" id="KW-0812">Transmembrane</keyword>
<evidence type="ECO:0000259" key="6">
    <source>
        <dbReference type="Pfam" id="PF04932"/>
    </source>
</evidence>
<dbReference type="EMBL" id="MDSU01000018">
    <property type="protein sequence ID" value="OSS42391.1"/>
    <property type="molecule type" value="Genomic_DNA"/>
</dbReference>
<evidence type="ECO:0000313" key="7">
    <source>
        <dbReference type="EMBL" id="OSS42391.1"/>
    </source>
</evidence>
<feature type="transmembrane region" description="Helical" evidence="5">
    <location>
        <begin position="185"/>
        <end position="200"/>
    </location>
</feature>
<accession>A0A1X4XXY2</accession>
<evidence type="ECO:0000256" key="5">
    <source>
        <dbReference type="SAM" id="Phobius"/>
    </source>
</evidence>
<dbReference type="STRING" id="1562698.DESAMIL20_1944"/>
<comment type="subcellular location">
    <subcellularLocation>
        <location evidence="1">Membrane</location>
        <topology evidence="1">Multi-pass membrane protein</topology>
    </subcellularLocation>
</comment>
<organism evidence="7 8">
    <name type="scientific">Desulfurella amilsii</name>
    <dbReference type="NCBI Taxonomy" id="1562698"/>
    <lineage>
        <taxon>Bacteria</taxon>
        <taxon>Pseudomonadati</taxon>
        <taxon>Campylobacterota</taxon>
        <taxon>Desulfurellia</taxon>
        <taxon>Desulfurellales</taxon>
        <taxon>Desulfurellaceae</taxon>
        <taxon>Desulfurella</taxon>
    </lineage>
</organism>
<name>A0A1X4XXY2_9BACT</name>
<evidence type="ECO:0000256" key="3">
    <source>
        <dbReference type="ARBA" id="ARBA00022989"/>
    </source>
</evidence>
<comment type="caution">
    <text evidence="7">The sequence shown here is derived from an EMBL/GenBank/DDBJ whole genome shotgun (WGS) entry which is preliminary data.</text>
</comment>
<feature type="transmembrane region" description="Helical" evidence="5">
    <location>
        <begin position="326"/>
        <end position="354"/>
    </location>
</feature>
<keyword evidence="3 5" id="KW-1133">Transmembrane helix</keyword>
<dbReference type="AlphaFoldDB" id="A0A1X4XXY2"/>
<keyword evidence="4 5" id="KW-0472">Membrane</keyword>
<dbReference type="PANTHER" id="PTHR37422:SF13">
    <property type="entry name" value="LIPOPOLYSACCHARIDE BIOSYNTHESIS PROTEIN PA4999-RELATED"/>
    <property type="match status" value="1"/>
</dbReference>
<dbReference type="OrthoDB" id="9776004at2"/>
<dbReference type="Proteomes" id="UP000194141">
    <property type="component" value="Unassembled WGS sequence"/>
</dbReference>
<feature type="transmembrane region" description="Helical" evidence="5">
    <location>
        <begin position="162"/>
        <end position="180"/>
    </location>
</feature>
<feature type="domain" description="O-antigen ligase-related" evidence="6">
    <location>
        <begin position="189"/>
        <end position="342"/>
    </location>
</feature>